<sequence length="241" mass="26267">MSDGTNGGSDAGDGTNGGSDAGDADGVGDESDVDTLIMDATYRALCEHGYAELSVSHIAAEFEKSKSLLYYHYDSKDDLIAGFLRFAGDHFLTMLDEAEREADSPVQRIHAFVDIYLGAEMEDLMAEAQRAIIDLRAQAVSEPRFREEFTRIDDHLRERLAVAIADGVESGTIDGTIDPDEAATWLLSTLTGAMLQRHTADYDVVTPVREMLHGYVDEFTRASPEADHGDPADGDPDTSRE</sequence>
<evidence type="ECO:0000313" key="9">
    <source>
        <dbReference type="Proteomes" id="UP000437065"/>
    </source>
</evidence>
<evidence type="ECO:0000256" key="1">
    <source>
        <dbReference type="ARBA" id="ARBA00022491"/>
    </source>
</evidence>
<name>A0A6B0SN13_9EURY</name>
<dbReference type="InterPro" id="IPR036271">
    <property type="entry name" value="Tet_transcr_reg_TetR-rel_C_sf"/>
</dbReference>
<dbReference type="AlphaFoldDB" id="A0A6B0SN13"/>
<keyword evidence="9" id="KW-1185">Reference proteome</keyword>
<dbReference type="Gene3D" id="1.10.357.10">
    <property type="entry name" value="Tetracycline Repressor, domain 2"/>
    <property type="match status" value="1"/>
</dbReference>
<dbReference type="SUPFAM" id="SSF46689">
    <property type="entry name" value="Homeodomain-like"/>
    <property type="match status" value="1"/>
</dbReference>
<feature type="DNA-binding region" description="H-T-H motif" evidence="5">
    <location>
        <begin position="54"/>
        <end position="73"/>
    </location>
</feature>
<feature type="compositionally biased region" description="Gly residues" evidence="6">
    <location>
        <begin position="1"/>
        <end position="20"/>
    </location>
</feature>
<organism evidence="8 9">
    <name type="scientific">Halobaculum saliterrae</name>
    <dbReference type="NCBI Taxonomy" id="2073113"/>
    <lineage>
        <taxon>Archaea</taxon>
        <taxon>Methanobacteriati</taxon>
        <taxon>Methanobacteriota</taxon>
        <taxon>Stenosarchaea group</taxon>
        <taxon>Halobacteria</taxon>
        <taxon>Halobacteriales</taxon>
        <taxon>Haloferacaceae</taxon>
        <taxon>Halobaculum</taxon>
    </lineage>
</organism>
<feature type="region of interest" description="Disordered" evidence="6">
    <location>
        <begin position="1"/>
        <end position="28"/>
    </location>
</feature>
<evidence type="ECO:0000313" key="8">
    <source>
        <dbReference type="EMBL" id="MXR40288.1"/>
    </source>
</evidence>
<dbReference type="Proteomes" id="UP000437065">
    <property type="component" value="Unassembled WGS sequence"/>
</dbReference>
<feature type="domain" description="HTH tetR-type" evidence="7">
    <location>
        <begin position="31"/>
        <end position="91"/>
    </location>
</feature>
<dbReference type="Pfam" id="PF13977">
    <property type="entry name" value="TetR_C_6"/>
    <property type="match status" value="1"/>
</dbReference>
<keyword evidence="4" id="KW-0804">Transcription</keyword>
<dbReference type="InterPro" id="IPR039538">
    <property type="entry name" value="BetI_C"/>
</dbReference>
<dbReference type="Pfam" id="PF00440">
    <property type="entry name" value="TetR_N"/>
    <property type="match status" value="1"/>
</dbReference>
<reference evidence="8 9" key="1">
    <citation type="submission" date="2019-12" db="EMBL/GenBank/DDBJ databases">
        <title>Isolation and characterization of three novel carbon monoxide-oxidizing members of Halobacteria from salione crusts and soils.</title>
        <authorList>
            <person name="Myers M.R."/>
            <person name="King G.M."/>
        </authorList>
    </citation>
    <scope>NUCLEOTIDE SEQUENCE [LARGE SCALE GENOMIC DNA]</scope>
    <source>
        <strain evidence="8 9">WSA2</strain>
    </source>
</reference>
<dbReference type="RefSeq" id="WP_159663139.1">
    <property type="nucleotide sequence ID" value="NZ_WUUS01000001.1"/>
</dbReference>
<comment type="caution">
    <text evidence="8">The sequence shown here is derived from an EMBL/GenBank/DDBJ whole genome shotgun (WGS) entry which is preliminary data.</text>
</comment>
<accession>A0A6B0SN13</accession>
<dbReference type="GO" id="GO:0003677">
    <property type="term" value="F:DNA binding"/>
    <property type="evidence" value="ECO:0007669"/>
    <property type="project" value="UniProtKB-UniRule"/>
</dbReference>
<dbReference type="InterPro" id="IPR009057">
    <property type="entry name" value="Homeodomain-like_sf"/>
</dbReference>
<keyword evidence="3 5" id="KW-0238">DNA-binding</keyword>
<dbReference type="OrthoDB" id="135877at2157"/>
<protein>
    <submittedName>
        <fullName evidence="8">TetR family transcriptional regulator</fullName>
    </submittedName>
</protein>
<feature type="region of interest" description="Disordered" evidence="6">
    <location>
        <begin position="220"/>
        <end position="241"/>
    </location>
</feature>
<dbReference type="InterPro" id="IPR001647">
    <property type="entry name" value="HTH_TetR"/>
</dbReference>
<dbReference type="PRINTS" id="PR00455">
    <property type="entry name" value="HTHTETR"/>
</dbReference>
<evidence type="ECO:0000256" key="4">
    <source>
        <dbReference type="ARBA" id="ARBA00023163"/>
    </source>
</evidence>
<evidence type="ECO:0000259" key="7">
    <source>
        <dbReference type="PROSITE" id="PS50977"/>
    </source>
</evidence>
<dbReference type="EMBL" id="WUUS01000001">
    <property type="protein sequence ID" value="MXR40288.1"/>
    <property type="molecule type" value="Genomic_DNA"/>
</dbReference>
<keyword evidence="2" id="KW-0805">Transcription regulation</keyword>
<proteinExistence type="predicted"/>
<dbReference type="PANTHER" id="PTHR47506">
    <property type="entry name" value="TRANSCRIPTIONAL REGULATORY PROTEIN"/>
    <property type="match status" value="1"/>
</dbReference>
<evidence type="ECO:0000256" key="5">
    <source>
        <dbReference type="PROSITE-ProRule" id="PRU00335"/>
    </source>
</evidence>
<evidence type="ECO:0000256" key="6">
    <source>
        <dbReference type="SAM" id="MobiDB-lite"/>
    </source>
</evidence>
<dbReference type="PANTHER" id="PTHR47506:SF6">
    <property type="entry name" value="HTH-TYPE TRANSCRIPTIONAL REPRESSOR NEMR"/>
    <property type="match status" value="1"/>
</dbReference>
<dbReference type="PROSITE" id="PS50977">
    <property type="entry name" value="HTH_TETR_2"/>
    <property type="match status" value="1"/>
</dbReference>
<keyword evidence="1" id="KW-0678">Repressor</keyword>
<evidence type="ECO:0000256" key="3">
    <source>
        <dbReference type="ARBA" id="ARBA00023125"/>
    </source>
</evidence>
<evidence type="ECO:0000256" key="2">
    <source>
        <dbReference type="ARBA" id="ARBA00023015"/>
    </source>
</evidence>
<gene>
    <name evidence="8" type="ORF">GRX01_02800</name>
</gene>
<dbReference type="SUPFAM" id="SSF48498">
    <property type="entry name" value="Tetracyclin repressor-like, C-terminal domain"/>
    <property type="match status" value="1"/>
</dbReference>